<accession>A0A0L6JGW2</accession>
<gene>
    <name evidence="1" type="ORF">Bccel_0216</name>
</gene>
<dbReference type="RefSeq" id="WP_036939663.1">
    <property type="nucleotide sequence ID" value="NZ_JQKC01000009.1"/>
</dbReference>
<reference evidence="2" key="1">
    <citation type="submission" date="2015-07" db="EMBL/GenBank/DDBJ databases">
        <title>Near-Complete Genome Sequence of the Cellulolytic Bacterium Bacteroides (Pseudobacteroides) cellulosolvens ATCC 35603.</title>
        <authorList>
            <person name="Dassa B."/>
            <person name="Utturkar S.M."/>
            <person name="Klingeman D.M."/>
            <person name="Hurt R.A."/>
            <person name="Keller M."/>
            <person name="Xu J."/>
            <person name="Reddy Y.H.K."/>
            <person name="Borovok I."/>
            <person name="Grinberg I.R."/>
            <person name="Lamed R."/>
            <person name="Zhivin O."/>
            <person name="Bayer E.A."/>
            <person name="Brown S.D."/>
        </authorList>
    </citation>
    <scope>NUCLEOTIDE SEQUENCE [LARGE SCALE GENOMIC DNA]</scope>
    <source>
        <strain evidence="2">DSM 2933</strain>
    </source>
</reference>
<dbReference type="Proteomes" id="UP000036923">
    <property type="component" value="Unassembled WGS sequence"/>
</dbReference>
<dbReference type="AlphaFoldDB" id="A0A0L6JGW2"/>
<sequence>MSDLKVRYSVKESKEEYPCIEGKDTYNTIEEASIAVDYILKNIMQKNSKSIKHTGLLMVDTICEDGTVVIGRLDGTFDGEDFFIEIIELQRSIV</sequence>
<evidence type="ECO:0000313" key="2">
    <source>
        <dbReference type="Proteomes" id="UP000036923"/>
    </source>
</evidence>
<comment type="caution">
    <text evidence="1">The sequence shown here is derived from an EMBL/GenBank/DDBJ whole genome shotgun (WGS) entry which is preliminary data.</text>
</comment>
<evidence type="ECO:0000313" key="1">
    <source>
        <dbReference type="EMBL" id="KNY24959.1"/>
    </source>
</evidence>
<organism evidence="1 2">
    <name type="scientific">Pseudobacteroides cellulosolvens ATCC 35603 = DSM 2933</name>
    <dbReference type="NCBI Taxonomy" id="398512"/>
    <lineage>
        <taxon>Bacteria</taxon>
        <taxon>Bacillati</taxon>
        <taxon>Bacillota</taxon>
        <taxon>Clostridia</taxon>
        <taxon>Eubacteriales</taxon>
        <taxon>Oscillospiraceae</taxon>
        <taxon>Pseudobacteroides</taxon>
    </lineage>
</organism>
<keyword evidence="2" id="KW-1185">Reference proteome</keyword>
<protein>
    <submittedName>
        <fullName evidence="1">Uncharacterized protein</fullName>
    </submittedName>
</protein>
<name>A0A0L6JGW2_9FIRM</name>
<proteinExistence type="predicted"/>
<dbReference type="EMBL" id="LGTC01000001">
    <property type="protein sequence ID" value="KNY24959.1"/>
    <property type="molecule type" value="Genomic_DNA"/>
</dbReference>